<dbReference type="EMBL" id="DXGI01000103">
    <property type="protein sequence ID" value="HIW78075.1"/>
    <property type="molecule type" value="Genomic_DNA"/>
</dbReference>
<dbReference type="InterPro" id="IPR007169">
    <property type="entry name" value="RemA-like"/>
</dbReference>
<organism evidence="2 3">
    <name type="scientific">Candidatus Bilophila faecipullorum</name>
    <dbReference type="NCBI Taxonomy" id="2838482"/>
    <lineage>
        <taxon>Bacteria</taxon>
        <taxon>Pseudomonadati</taxon>
        <taxon>Thermodesulfobacteriota</taxon>
        <taxon>Desulfovibrionia</taxon>
        <taxon>Desulfovibrionales</taxon>
        <taxon>Desulfovibrionaceae</taxon>
        <taxon>Bilophila</taxon>
    </lineage>
</organism>
<dbReference type="PANTHER" id="PTHR38449">
    <property type="entry name" value="REGULATORY PROTEIN TM_1690-RELATED"/>
    <property type="match status" value="1"/>
</dbReference>
<dbReference type="Pfam" id="PF04025">
    <property type="entry name" value="RemA-like"/>
    <property type="match status" value="1"/>
</dbReference>
<dbReference type="NCBIfam" id="NF003315">
    <property type="entry name" value="PRK04323.1"/>
    <property type="match status" value="1"/>
</dbReference>
<evidence type="ECO:0000256" key="1">
    <source>
        <dbReference type="HAMAP-Rule" id="MF_01503"/>
    </source>
</evidence>
<protein>
    <recommendedName>
        <fullName evidence="1">Putative regulatory protein H9874_02875</fullName>
    </recommendedName>
</protein>
<accession>A0A9D1U9D7</accession>
<comment type="caution">
    <text evidence="2">The sequence shown here is derived from an EMBL/GenBank/DDBJ whole genome shotgun (WGS) entry which is preliminary data.</text>
</comment>
<evidence type="ECO:0000313" key="2">
    <source>
        <dbReference type="EMBL" id="HIW78075.1"/>
    </source>
</evidence>
<reference evidence="2" key="1">
    <citation type="journal article" date="2021" name="PeerJ">
        <title>Extensive microbial diversity within the chicken gut microbiome revealed by metagenomics and culture.</title>
        <authorList>
            <person name="Gilroy R."/>
            <person name="Ravi A."/>
            <person name="Getino M."/>
            <person name="Pursley I."/>
            <person name="Horton D.L."/>
            <person name="Alikhan N.F."/>
            <person name="Baker D."/>
            <person name="Gharbi K."/>
            <person name="Hall N."/>
            <person name="Watson M."/>
            <person name="Adriaenssens E.M."/>
            <person name="Foster-Nyarko E."/>
            <person name="Jarju S."/>
            <person name="Secka A."/>
            <person name="Antonio M."/>
            <person name="Oren A."/>
            <person name="Chaudhuri R.R."/>
            <person name="La Ragione R."/>
            <person name="Hildebrand F."/>
            <person name="Pallen M.J."/>
        </authorList>
    </citation>
    <scope>NUCLEOTIDE SEQUENCE</scope>
    <source>
        <strain evidence="2">ChiSxjej5B17-1746</strain>
    </source>
</reference>
<dbReference type="Proteomes" id="UP000824264">
    <property type="component" value="Unassembled WGS sequence"/>
</dbReference>
<comment type="similarity">
    <text evidence="1">Belongs to the RemA family.</text>
</comment>
<name>A0A9D1U9D7_9BACT</name>
<reference evidence="2" key="2">
    <citation type="submission" date="2021-04" db="EMBL/GenBank/DDBJ databases">
        <authorList>
            <person name="Gilroy R."/>
        </authorList>
    </citation>
    <scope>NUCLEOTIDE SEQUENCE</scope>
    <source>
        <strain evidence="2">ChiSxjej5B17-1746</strain>
    </source>
</reference>
<dbReference type="PANTHER" id="PTHR38449:SF1">
    <property type="entry name" value="REGULATORY PROTEIN SSL2874-RELATED"/>
    <property type="match status" value="1"/>
</dbReference>
<dbReference type="HAMAP" id="MF_01503">
    <property type="entry name" value="RemA"/>
    <property type="match status" value="1"/>
</dbReference>
<evidence type="ECO:0000313" key="3">
    <source>
        <dbReference type="Proteomes" id="UP000824264"/>
    </source>
</evidence>
<gene>
    <name evidence="2" type="ORF">H9874_02875</name>
</gene>
<proteinExistence type="inferred from homology"/>
<dbReference type="AlphaFoldDB" id="A0A9D1U9D7"/>
<sequence length="86" mass="9569">MQRERFINLGFGNFVVASRVVSIVNPASSPMRRLREDAKAEGRLVDATQGRKTRSIIITDSNHVILSAILPDTLGQRFAQEEDDDA</sequence>